<protein>
    <submittedName>
        <fullName evidence="2">Uncharacterized protein</fullName>
    </submittedName>
</protein>
<dbReference type="EMBL" id="CH476740">
    <property type="protein sequence ID" value="EIE86996.1"/>
    <property type="molecule type" value="Genomic_DNA"/>
</dbReference>
<dbReference type="RefSeq" id="XP_067522392.1">
    <property type="nucleotide sequence ID" value="XM_067666291.1"/>
</dbReference>
<dbReference type="Proteomes" id="UP000009138">
    <property type="component" value="Unassembled WGS sequence"/>
</dbReference>
<evidence type="ECO:0000256" key="1">
    <source>
        <dbReference type="SAM" id="Coils"/>
    </source>
</evidence>
<dbReference type="GeneID" id="93618672"/>
<keyword evidence="1" id="KW-0175">Coiled coil</keyword>
<keyword evidence="3" id="KW-1185">Reference proteome</keyword>
<name>I1CEW6_RHIO9</name>
<dbReference type="STRING" id="246409.I1CEW6"/>
<evidence type="ECO:0000313" key="2">
    <source>
        <dbReference type="EMBL" id="EIE86996.1"/>
    </source>
</evidence>
<dbReference type="eggNOG" id="ENOG502RWS3">
    <property type="taxonomic scope" value="Eukaryota"/>
</dbReference>
<accession>I1CEW6</accession>
<proteinExistence type="predicted"/>
<dbReference type="VEuPathDB" id="FungiDB:RO3G_11707"/>
<dbReference type="OrthoDB" id="3197614at2759"/>
<sequence length="172" mass="19813">MTNESIVSTNAKTTEVSGLVDMKKLEREINEIRENSGQRPYTDLHTFFSKEVETADPFNRLWSVVEPMMDKLSNSITYPASSFGSINEEEEDELESAELNRIKKELSDALHDSLPSGADDDDRIALEEAKKEYEELQIKLKELKDYIQVLEKVTLKKNRGITCIDHFFTEIY</sequence>
<dbReference type="InParanoid" id="I1CEW6"/>
<dbReference type="AlphaFoldDB" id="I1CEW6"/>
<gene>
    <name evidence="2" type="ORF">RO3G_11707</name>
</gene>
<organism evidence="2 3">
    <name type="scientific">Rhizopus delemar (strain RA 99-880 / ATCC MYA-4621 / FGSC 9543 / NRRL 43880)</name>
    <name type="common">Mucormycosis agent</name>
    <name type="synonym">Rhizopus arrhizus var. delemar</name>
    <dbReference type="NCBI Taxonomy" id="246409"/>
    <lineage>
        <taxon>Eukaryota</taxon>
        <taxon>Fungi</taxon>
        <taxon>Fungi incertae sedis</taxon>
        <taxon>Mucoromycota</taxon>
        <taxon>Mucoromycotina</taxon>
        <taxon>Mucoromycetes</taxon>
        <taxon>Mucorales</taxon>
        <taxon>Mucorineae</taxon>
        <taxon>Rhizopodaceae</taxon>
        <taxon>Rhizopus</taxon>
    </lineage>
</organism>
<feature type="coiled-coil region" evidence="1">
    <location>
        <begin position="87"/>
        <end position="153"/>
    </location>
</feature>
<reference evidence="2 3" key="1">
    <citation type="journal article" date="2009" name="PLoS Genet.">
        <title>Genomic analysis of the basal lineage fungus Rhizopus oryzae reveals a whole-genome duplication.</title>
        <authorList>
            <person name="Ma L.-J."/>
            <person name="Ibrahim A.S."/>
            <person name="Skory C."/>
            <person name="Grabherr M.G."/>
            <person name="Burger G."/>
            <person name="Butler M."/>
            <person name="Elias M."/>
            <person name="Idnurm A."/>
            <person name="Lang B.F."/>
            <person name="Sone T."/>
            <person name="Abe A."/>
            <person name="Calvo S.E."/>
            <person name="Corrochano L.M."/>
            <person name="Engels R."/>
            <person name="Fu J."/>
            <person name="Hansberg W."/>
            <person name="Kim J.-M."/>
            <person name="Kodira C.D."/>
            <person name="Koehrsen M.J."/>
            <person name="Liu B."/>
            <person name="Miranda-Saavedra D."/>
            <person name="O'Leary S."/>
            <person name="Ortiz-Castellanos L."/>
            <person name="Poulter R."/>
            <person name="Rodriguez-Romero J."/>
            <person name="Ruiz-Herrera J."/>
            <person name="Shen Y.-Q."/>
            <person name="Zeng Q."/>
            <person name="Galagan J."/>
            <person name="Birren B.W."/>
            <person name="Cuomo C.A."/>
            <person name="Wickes B.L."/>
        </authorList>
    </citation>
    <scope>NUCLEOTIDE SEQUENCE [LARGE SCALE GENOMIC DNA]</scope>
    <source>
        <strain evidence="3">RA 99-880 / ATCC MYA-4621 / FGSC 9543 / NRRL 43880</strain>
    </source>
</reference>
<evidence type="ECO:0000313" key="3">
    <source>
        <dbReference type="Proteomes" id="UP000009138"/>
    </source>
</evidence>